<feature type="region of interest" description="Disordered" evidence="7">
    <location>
        <begin position="136"/>
        <end position="166"/>
    </location>
</feature>
<dbReference type="SUPFAM" id="SSF52821">
    <property type="entry name" value="Rhodanese/Cell cycle control phosphatase"/>
    <property type="match status" value="2"/>
</dbReference>
<feature type="compositionally biased region" description="Basic residues" evidence="7">
    <location>
        <begin position="150"/>
        <end position="164"/>
    </location>
</feature>
<dbReference type="PANTHER" id="PTHR11364:SF27">
    <property type="entry name" value="SULFURTRANSFERASE"/>
    <property type="match status" value="1"/>
</dbReference>
<dbReference type="KEGG" id="dvn:HQ394_02670"/>
<name>A0A7H1N5V1_9PROT</name>
<comment type="catalytic activity">
    <reaction evidence="5">
        <text>2-oxo-3-sulfanylpropanoate + [thioredoxin]-dithiol = [thioredoxin]-disulfide + hydrogen sulfide + pyruvate + H(+)</text>
        <dbReference type="Rhea" id="RHEA:21740"/>
        <dbReference type="Rhea" id="RHEA-COMP:10698"/>
        <dbReference type="Rhea" id="RHEA-COMP:10700"/>
        <dbReference type="ChEBI" id="CHEBI:15361"/>
        <dbReference type="ChEBI" id="CHEBI:15378"/>
        <dbReference type="ChEBI" id="CHEBI:29919"/>
        <dbReference type="ChEBI" id="CHEBI:29950"/>
        <dbReference type="ChEBI" id="CHEBI:50058"/>
        <dbReference type="ChEBI" id="CHEBI:57678"/>
        <dbReference type="EC" id="2.8.1.2"/>
    </reaction>
    <physiologicalReaction direction="left-to-right" evidence="5">
        <dbReference type="Rhea" id="RHEA:21741"/>
    </physiologicalReaction>
</comment>
<keyword evidence="3 6" id="KW-0808">Transferase</keyword>
<dbReference type="AlphaFoldDB" id="A0A7H1N5V1"/>
<dbReference type="SMART" id="SM00450">
    <property type="entry name" value="RHOD"/>
    <property type="match status" value="2"/>
</dbReference>
<dbReference type="GO" id="GO:0005737">
    <property type="term" value="C:cytoplasm"/>
    <property type="evidence" value="ECO:0007669"/>
    <property type="project" value="UniProtKB-SubCell"/>
</dbReference>
<dbReference type="InterPro" id="IPR045078">
    <property type="entry name" value="TST/MPST-like"/>
</dbReference>
<dbReference type="FunFam" id="3.40.250.10:FF:000001">
    <property type="entry name" value="Sulfurtransferase"/>
    <property type="match status" value="1"/>
</dbReference>
<dbReference type="GO" id="GO:0004792">
    <property type="term" value="F:thiosulfate-cyanide sulfurtransferase activity"/>
    <property type="evidence" value="ECO:0007669"/>
    <property type="project" value="InterPro"/>
</dbReference>
<dbReference type="PANTHER" id="PTHR11364">
    <property type="entry name" value="THIOSULFATE SULFERTANSFERASE"/>
    <property type="match status" value="1"/>
</dbReference>
<evidence type="ECO:0000259" key="8">
    <source>
        <dbReference type="PROSITE" id="PS50206"/>
    </source>
</evidence>
<dbReference type="PROSITE" id="PS00380">
    <property type="entry name" value="RHODANESE_1"/>
    <property type="match status" value="1"/>
</dbReference>
<protein>
    <recommendedName>
        <fullName evidence="6">Sulfurtransferase</fullName>
    </recommendedName>
</protein>
<organism evidence="9 10">
    <name type="scientific">Defluviicoccus vanus</name>
    <dbReference type="NCBI Taxonomy" id="111831"/>
    <lineage>
        <taxon>Bacteria</taxon>
        <taxon>Pseudomonadati</taxon>
        <taxon>Pseudomonadota</taxon>
        <taxon>Alphaproteobacteria</taxon>
        <taxon>Rhodospirillales</taxon>
        <taxon>Rhodospirillaceae</taxon>
        <taxon>Defluviicoccus</taxon>
    </lineage>
</organism>
<dbReference type="Proteomes" id="UP000516369">
    <property type="component" value="Chromosome"/>
</dbReference>
<dbReference type="GO" id="GO:0016784">
    <property type="term" value="F:3-mercaptopyruvate sulfurtransferase activity"/>
    <property type="evidence" value="ECO:0007669"/>
    <property type="project" value="UniProtKB-EC"/>
</dbReference>
<evidence type="ECO:0000256" key="1">
    <source>
        <dbReference type="ARBA" id="ARBA00004496"/>
    </source>
</evidence>
<dbReference type="InterPro" id="IPR001763">
    <property type="entry name" value="Rhodanese-like_dom"/>
</dbReference>
<dbReference type="PROSITE" id="PS00683">
    <property type="entry name" value="RHODANESE_2"/>
    <property type="match status" value="1"/>
</dbReference>
<reference evidence="9 10" key="1">
    <citation type="submission" date="2020-05" db="EMBL/GenBank/DDBJ databases">
        <title>Complete closed genome sequence of Defluviicoccus vanus.</title>
        <authorList>
            <person name="Bessarab I."/>
            <person name="Arumugam K."/>
            <person name="Maszenan A.M."/>
            <person name="Seviour R.J."/>
            <person name="Williams R.B."/>
        </authorList>
    </citation>
    <scope>NUCLEOTIDE SEQUENCE [LARGE SCALE GENOMIC DNA]</scope>
    <source>
        <strain evidence="9 10">Ben 114</strain>
    </source>
</reference>
<comment type="subcellular location">
    <subcellularLocation>
        <location evidence="1">Cytoplasm</location>
    </subcellularLocation>
</comment>
<evidence type="ECO:0000256" key="2">
    <source>
        <dbReference type="ARBA" id="ARBA00022490"/>
    </source>
</evidence>
<dbReference type="Pfam" id="PF00581">
    <property type="entry name" value="Rhodanese"/>
    <property type="match status" value="2"/>
</dbReference>
<dbReference type="EMBL" id="CP053923">
    <property type="protein sequence ID" value="QNT71087.1"/>
    <property type="molecule type" value="Genomic_DNA"/>
</dbReference>
<proteinExistence type="predicted"/>
<evidence type="ECO:0000313" key="10">
    <source>
        <dbReference type="Proteomes" id="UP000516369"/>
    </source>
</evidence>
<dbReference type="PROSITE" id="PS50206">
    <property type="entry name" value="RHODANESE_3"/>
    <property type="match status" value="2"/>
</dbReference>
<dbReference type="CDD" id="cd01449">
    <property type="entry name" value="TST_Repeat_2"/>
    <property type="match status" value="1"/>
</dbReference>
<feature type="domain" description="Rhodanese" evidence="8">
    <location>
        <begin position="31"/>
        <end position="137"/>
    </location>
</feature>
<sequence>MLPETAGLCDTAWLATRLESSQVCVVDGSFFLPGSGRNPRDEFCAQHIPGAIFFDIDDICDPESQLPHMLPSPEAFGAKIQSLGITNAHLVVAADDAPGSAAAARVWWMFRVFGHDRVVILDGGLAKWLAEGRPVVAGDPPAPIPAPSPSRRRPARRLRGHRAPRTPQRYIPGFRPALVRSADEVLRTVATGEAQLIDARSPDRYRGVEAEPRPSLRQGHVPGSLNLPFSAFLDPERLNSWRSESEIADLFTKSGVDLELPMVCYCGSGITACVAAFAAFRLGHQTAAVYDGSWAEWGNRDDTPITT</sequence>
<evidence type="ECO:0000256" key="5">
    <source>
        <dbReference type="ARBA" id="ARBA00051793"/>
    </source>
</evidence>
<keyword evidence="2" id="KW-0963">Cytoplasm</keyword>
<dbReference type="FunFam" id="3.40.250.10:FF:000015">
    <property type="entry name" value="Sulfurtransferase"/>
    <property type="match status" value="1"/>
</dbReference>
<feature type="domain" description="Rhodanese" evidence="8">
    <location>
        <begin position="190"/>
        <end position="306"/>
    </location>
</feature>
<evidence type="ECO:0000313" key="9">
    <source>
        <dbReference type="EMBL" id="QNT71087.1"/>
    </source>
</evidence>
<dbReference type="CDD" id="cd01448">
    <property type="entry name" value="TST_Repeat_1"/>
    <property type="match status" value="1"/>
</dbReference>
<evidence type="ECO:0000256" key="7">
    <source>
        <dbReference type="SAM" id="MobiDB-lite"/>
    </source>
</evidence>
<keyword evidence="10" id="KW-1185">Reference proteome</keyword>
<keyword evidence="4" id="KW-0677">Repeat</keyword>
<evidence type="ECO:0000256" key="3">
    <source>
        <dbReference type="ARBA" id="ARBA00022679"/>
    </source>
</evidence>
<evidence type="ECO:0000256" key="6">
    <source>
        <dbReference type="RuleBase" id="RU000507"/>
    </source>
</evidence>
<dbReference type="InterPro" id="IPR001307">
    <property type="entry name" value="Thiosulphate_STrfase_CS"/>
</dbReference>
<gene>
    <name evidence="9" type="ORF">HQ394_02670</name>
</gene>
<evidence type="ECO:0000256" key="4">
    <source>
        <dbReference type="ARBA" id="ARBA00022737"/>
    </source>
</evidence>
<dbReference type="Gene3D" id="3.40.250.10">
    <property type="entry name" value="Rhodanese-like domain"/>
    <property type="match status" value="2"/>
</dbReference>
<accession>A0A7H1N5V1</accession>
<dbReference type="InterPro" id="IPR036873">
    <property type="entry name" value="Rhodanese-like_dom_sf"/>
</dbReference>